<gene>
    <name evidence="1 3" type="ORF">BDZ99DRAFT_82608</name>
</gene>
<organism evidence="1">
    <name type="scientific">Mytilinidion resinicola</name>
    <dbReference type="NCBI Taxonomy" id="574789"/>
    <lineage>
        <taxon>Eukaryota</taxon>
        <taxon>Fungi</taxon>
        <taxon>Dikarya</taxon>
        <taxon>Ascomycota</taxon>
        <taxon>Pezizomycotina</taxon>
        <taxon>Dothideomycetes</taxon>
        <taxon>Pleosporomycetidae</taxon>
        <taxon>Mytilinidiales</taxon>
        <taxon>Mytilinidiaceae</taxon>
        <taxon>Mytilinidion</taxon>
    </lineage>
</organism>
<proteinExistence type="predicted"/>
<reference evidence="3" key="3">
    <citation type="submission" date="2025-04" db="UniProtKB">
        <authorList>
            <consortium name="RefSeq"/>
        </authorList>
    </citation>
    <scope>IDENTIFICATION</scope>
    <source>
        <strain evidence="3">CBS 304.34</strain>
    </source>
</reference>
<evidence type="ECO:0000313" key="2">
    <source>
        <dbReference type="Proteomes" id="UP000504636"/>
    </source>
</evidence>
<dbReference type="Proteomes" id="UP000504636">
    <property type="component" value="Unplaced"/>
</dbReference>
<dbReference type="GeneID" id="54469829"/>
<sequence length="158" mass="17665">MAGPNHLKQTELSSTATVLIEAFGQWVNTTTDWRKVQDGLYLCADPKLEGQMAILRMERVCCNLENNAFDKADSPTVLDNTPQRSVCQNPEAHFVWKGRHAIHKDGVGELYTASPRPISNHLRTCCAHRLRNYLRGAGHAISTDGRSHTHFPKRGGMD</sequence>
<name>A0A6A6YCW0_9PEZI</name>
<reference evidence="3" key="2">
    <citation type="submission" date="2020-04" db="EMBL/GenBank/DDBJ databases">
        <authorList>
            <consortium name="NCBI Genome Project"/>
        </authorList>
    </citation>
    <scope>NUCLEOTIDE SEQUENCE</scope>
    <source>
        <strain evidence="3">CBS 304.34</strain>
    </source>
</reference>
<evidence type="ECO:0000313" key="3">
    <source>
        <dbReference type="RefSeq" id="XP_033573616.1"/>
    </source>
</evidence>
<keyword evidence="2" id="KW-1185">Reference proteome</keyword>
<evidence type="ECO:0000313" key="1">
    <source>
        <dbReference type="EMBL" id="KAF2806652.1"/>
    </source>
</evidence>
<dbReference type="AlphaFoldDB" id="A0A6A6YCW0"/>
<dbReference type="OrthoDB" id="10481193at2759"/>
<dbReference type="EMBL" id="MU003706">
    <property type="protein sequence ID" value="KAF2806652.1"/>
    <property type="molecule type" value="Genomic_DNA"/>
</dbReference>
<reference evidence="1 3" key="1">
    <citation type="journal article" date="2020" name="Stud. Mycol.">
        <title>101 Dothideomycetes genomes: a test case for predicting lifestyles and emergence of pathogens.</title>
        <authorList>
            <person name="Haridas S."/>
            <person name="Albert R."/>
            <person name="Binder M."/>
            <person name="Bloem J."/>
            <person name="Labutti K."/>
            <person name="Salamov A."/>
            <person name="Andreopoulos B."/>
            <person name="Baker S."/>
            <person name="Barry K."/>
            <person name="Bills G."/>
            <person name="Bluhm B."/>
            <person name="Cannon C."/>
            <person name="Castanera R."/>
            <person name="Culley D."/>
            <person name="Daum C."/>
            <person name="Ezra D."/>
            <person name="Gonzalez J."/>
            <person name="Henrissat B."/>
            <person name="Kuo A."/>
            <person name="Liang C."/>
            <person name="Lipzen A."/>
            <person name="Lutzoni F."/>
            <person name="Magnuson J."/>
            <person name="Mondo S."/>
            <person name="Nolan M."/>
            <person name="Ohm R."/>
            <person name="Pangilinan J."/>
            <person name="Park H.-J."/>
            <person name="Ramirez L."/>
            <person name="Alfaro M."/>
            <person name="Sun H."/>
            <person name="Tritt A."/>
            <person name="Yoshinaga Y."/>
            <person name="Zwiers L.-H."/>
            <person name="Turgeon B."/>
            <person name="Goodwin S."/>
            <person name="Spatafora J."/>
            <person name="Crous P."/>
            <person name="Grigoriev I."/>
        </authorList>
    </citation>
    <scope>NUCLEOTIDE SEQUENCE</scope>
    <source>
        <strain evidence="1 3">CBS 304.34</strain>
    </source>
</reference>
<dbReference type="RefSeq" id="XP_033573616.1">
    <property type="nucleotide sequence ID" value="XM_033728936.1"/>
</dbReference>
<accession>A0A6A6YCW0</accession>
<protein>
    <submittedName>
        <fullName evidence="1 3">Uncharacterized protein</fullName>
    </submittedName>
</protein>